<keyword evidence="2" id="KW-0560">Oxidoreductase</keyword>
<evidence type="ECO:0000256" key="1">
    <source>
        <dbReference type="ARBA" id="ARBA00006484"/>
    </source>
</evidence>
<dbReference type="InterPro" id="IPR036291">
    <property type="entry name" value="NAD(P)-bd_dom_sf"/>
</dbReference>
<dbReference type="Proteomes" id="UP000481861">
    <property type="component" value="Unassembled WGS sequence"/>
</dbReference>
<reference evidence="3 4" key="1">
    <citation type="submission" date="2020-01" db="EMBL/GenBank/DDBJ databases">
        <authorList>
            <consortium name="DOE Joint Genome Institute"/>
            <person name="Haridas S."/>
            <person name="Albert R."/>
            <person name="Binder M."/>
            <person name="Bloem J."/>
            <person name="Labutti K."/>
            <person name="Salamov A."/>
            <person name="Andreopoulos B."/>
            <person name="Baker S.E."/>
            <person name="Barry K."/>
            <person name="Bills G."/>
            <person name="Bluhm B.H."/>
            <person name="Cannon C."/>
            <person name="Castanera R."/>
            <person name="Culley D.E."/>
            <person name="Daum C."/>
            <person name="Ezra D."/>
            <person name="Gonzalez J.B."/>
            <person name="Henrissat B."/>
            <person name="Kuo A."/>
            <person name="Liang C."/>
            <person name="Lipzen A."/>
            <person name="Lutzoni F."/>
            <person name="Magnuson J."/>
            <person name="Mondo S."/>
            <person name="Nolan M."/>
            <person name="Ohm R."/>
            <person name="Pangilinan J."/>
            <person name="Park H.-J.H."/>
            <person name="Ramirez L."/>
            <person name="Alfaro M."/>
            <person name="Sun H."/>
            <person name="Tritt A."/>
            <person name="Yoshinaga Y."/>
            <person name="Zwiers L.-H.L."/>
            <person name="Turgeon B.G."/>
            <person name="Goodwin S.B."/>
            <person name="Spatafora J.W."/>
            <person name="Crous P.W."/>
            <person name="Grigoriev I.V."/>
        </authorList>
    </citation>
    <scope>NUCLEOTIDE SEQUENCE [LARGE SCALE GENOMIC DNA]</scope>
    <source>
        <strain evidence="3 4">CBS 611.86</strain>
    </source>
</reference>
<dbReference type="AlphaFoldDB" id="A0A7C8M4I4"/>
<evidence type="ECO:0000256" key="2">
    <source>
        <dbReference type="ARBA" id="ARBA00023002"/>
    </source>
</evidence>
<proteinExistence type="inferred from homology"/>
<comment type="caution">
    <text evidence="3">The sequence shown here is derived from an EMBL/GenBank/DDBJ whole genome shotgun (WGS) entry which is preliminary data.</text>
</comment>
<accession>A0A7C8M4I4</accession>
<dbReference type="SUPFAM" id="SSF51735">
    <property type="entry name" value="NAD(P)-binding Rossmann-fold domains"/>
    <property type="match status" value="1"/>
</dbReference>
<dbReference type="PANTHER" id="PTHR24320">
    <property type="entry name" value="RETINOL DEHYDROGENASE"/>
    <property type="match status" value="1"/>
</dbReference>
<evidence type="ECO:0000313" key="3">
    <source>
        <dbReference type="EMBL" id="KAF2868079.1"/>
    </source>
</evidence>
<gene>
    <name evidence="3" type="ORF">BDV95DRAFT_645440</name>
</gene>
<comment type="similarity">
    <text evidence="1">Belongs to the short-chain dehydrogenases/reductases (SDR) family.</text>
</comment>
<keyword evidence="4" id="KW-1185">Reference proteome</keyword>
<dbReference type="PRINTS" id="PR00081">
    <property type="entry name" value="GDHRDH"/>
</dbReference>
<protein>
    <recommendedName>
        <fullName evidence="5">Oxidoreductase</fullName>
    </recommendedName>
</protein>
<dbReference type="GO" id="GO:0016491">
    <property type="term" value="F:oxidoreductase activity"/>
    <property type="evidence" value="ECO:0007669"/>
    <property type="project" value="UniProtKB-KW"/>
</dbReference>
<dbReference type="InterPro" id="IPR002347">
    <property type="entry name" value="SDR_fam"/>
</dbReference>
<organism evidence="3 4">
    <name type="scientific">Massariosphaeria phaeospora</name>
    <dbReference type="NCBI Taxonomy" id="100035"/>
    <lineage>
        <taxon>Eukaryota</taxon>
        <taxon>Fungi</taxon>
        <taxon>Dikarya</taxon>
        <taxon>Ascomycota</taxon>
        <taxon>Pezizomycotina</taxon>
        <taxon>Dothideomycetes</taxon>
        <taxon>Pleosporomycetidae</taxon>
        <taxon>Pleosporales</taxon>
        <taxon>Pleosporales incertae sedis</taxon>
        <taxon>Massariosphaeria</taxon>
    </lineage>
</organism>
<dbReference type="EMBL" id="JAADJZ010000020">
    <property type="protein sequence ID" value="KAF2868079.1"/>
    <property type="molecule type" value="Genomic_DNA"/>
</dbReference>
<name>A0A7C8M4I4_9PLEO</name>
<dbReference type="OrthoDB" id="191139at2759"/>
<dbReference type="Gene3D" id="3.40.50.720">
    <property type="entry name" value="NAD(P)-binding Rossmann-like Domain"/>
    <property type="match status" value="2"/>
</dbReference>
<sequence>MVLKTDYDPAKDIPDLASKVIVITGGTAGSGKQTILTLSKHAPSHLLFTGRNTKAANEVIDEAQALSPSTIFSFIPCDHWPVFPHINSSRCERDTLQNRAHRRPNLQRRHHGRTTGLSKDGYEIQFAINFLAHALLIRILLPALEETFATEADARIVLLDLKTPQENLDLGSKWLRYAQSKLAMMLYAKLLAKRYPNFASIAIHPGIALTGLVEDQLFGDRLWLKTATFGQNIPVQEGVYNACWAATARIGKDQRVAGGMFQPVGIRTRDTKFSSDEELAERLWEWTEEQLESYK</sequence>
<evidence type="ECO:0008006" key="5">
    <source>
        <dbReference type="Google" id="ProtNLM"/>
    </source>
</evidence>
<dbReference type="PANTHER" id="PTHR24320:SF154">
    <property type="entry name" value="OXIDOREDUCTASE, SHORT-CHAIN DEHYDROGENASE_REDUCTASE FAMILY (AFU_ORTHOLOGUE AFUA_2G04560)"/>
    <property type="match status" value="1"/>
</dbReference>
<evidence type="ECO:0000313" key="4">
    <source>
        <dbReference type="Proteomes" id="UP000481861"/>
    </source>
</evidence>